<dbReference type="EMBL" id="JANBQF010000406">
    <property type="protein sequence ID" value="KAJ2001444.1"/>
    <property type="molecule type" value="Genomic_DNA"/>
</dbReference>
<feature type="region of interest" description="Disordered" evidence="1">
    <location>
        <begin position="525"/>
        <end position="545"/>
    </location>
</feature>
<feature type="region of interest" description="Disordered" evidence="1">
    <location>
        <begin position="189"/>
        <end position="217"/>
    </location>
</feature>
<feature type="compositionally biased region" description="Low complexity" evidence="1">
    <location>
        <begin position="487"/>
        <end position="496"/>
    </location>
</feature>
<evidence type="ECO:0000256" key="1">
    <source>
        <dbReference type="SAM" id="MobiDB-lite"/>
    </source>
</evidence>
<evidence type="ECO:0000313" key="2">
    <source>
        <dbReference type="EMBL" id="KAJ2001444.1"/>
    </source>
</evidence>
<dbReference type="OrthoDB" id="39591at2759"/>
<accession>A0A9W8EIH4</accession>
<organism evidence="2 3">
    <name type="scientific">Coemansia thaxteri</name>
    <dbReference type="NCBI Taxonomy" id="2663907"/>
    <lineage>
        <taxon>Eukaryota</taxon>
        <taxon>Fungi</taxon>
        <taxon>Fungi incertae sedis</taxon>
        <taxon>Zoopagomycota</taxon>
        <taxon>Kickxellomycotina</taxon>
        <taxon>Kickxellomycetes</taxon>
        <taxon>Kickxellales</taxon>
        <taxon>Kickxellaceae</taxon>
        <taxon>Coemansia</taxon>
    </lineage>
</organism>
<feature type="region of interest" description="Disordered" evidence="1">
    <location>
        <begin position="473"/>
        <end position="496"/>
    </location>
</feature>
<comment type="caution">
    <text evidence="2">The sequence shown here is derived from an EMBL/GenBank/DDBJ whole genome shotgun (WGS) entry which is preliminary data.</text>
</comment>
<gene>
    <name evidence="2" type="ORF">H4R26_004133</name>
</gene>
<proteinExistence type="predicted"/>
<evidence type="ECO:0000313" key="3">
    <source>
        <dbReference type="Proteomes" id="UP001150907"/>
    </source>
</evidence>
<protein>
    <submittedName>
        <fullName evidence="2">Uncharacterized protein</fullName>
    </submittedName>
</protein>
<name>A0A9W8EIH4_9FUNG</name>
<dbReference type="Proteomes" id="UP001150907">
    <property type="component" value="Unassembled WGS sequence"/>
</dbReference>
<sequence>MASLALTSAAAALAPACDGTVALKDLHRRACGDCMEAPGTTLKDACGRAAPAPDLSQAWWLSSDGEHAHTACPLRPFAHMVVALAEGGGGGGTRRGSSAALGLRQTGEARVEHVAEALTAQQLAQARVVHVSDALRRKFHSLAVGAVVGQAVGDVLRLGGAGADAATRSSGLWGVLGWLVGGGSVDPKPARGGAVGRRPWRRRSVARSPSDDPQLVGNEGLGGVEVARVRGARAECVFAMCAHTLAPATQAEWLAWHGTRSAEGPLAVVHVAEATTLHRVACGGLRAVVPAPGTDSAARTDYADPAAAHGPGERGMALLVSRHGLVEMAHPLRHTVLTGGARVALGAVLGESLFSRVHPDDVARVVKALRLAWDARPDVYYAARLRRRAASGSAPPARQVLRADAIEVANGVASLTVQLQISGAPGTVDWACAASTAALTCFAAMNLTRWPLVLRPPRDADEPRDGFVLAALEPLPEPTRREPPPRAATEPPASTKLSISSVASAATLALDAAELRHLCRSASSMSCTDDGDATARPSLDAVPSRAAAVPIPLAEPRASTRRRSSIAPASLRRDAEIAAAFGTPRELAC</sequence>
<dbReference type="AlphaFoldDB" id="A0A9W8EIH4"/>
<keyword evidence="3" id="KW-1185">Reference proteome</keyword>
<reference evidence="2" key="1">
    <citation type="submission" date="2022-07" db="EMBL/GenBank/DDBJ databases">
        <title>Phylogenomic reconstructions and comparative analyses of Kickxellomycotina fungi.</title>
        <authorList>
            <person name="Reynolds N.K."/>
            <person name="Stajich J.E."/>
            <person name="Barry K."/>
            <person name="Grigoriev I.V."/>
            <person name="Crous P."/>
            <person name="Smith M.E."/>
        </authorList>
    </citation>
    <scope>NUCLEOTIDE SEQUENCE</scope>
    <source>
        <strain evidence="2">IMI 214461</strain>
    </source>
</reference>